<dbReference type="Pfam" id="PF13476">
    <property type="entry name" value="AAA_23"/>
    <property type="match status" value="1"/>
</dbReference>
<dbReference type="EMBL" id="CP001106">
    <property type="protein sequence ID" value="ACR73601.1"/>
    <property type="molecule type" value="Genomic_DNA"/>
</dbReference>
<name>C4Z6K9_LACE2</name>
<reference evidence="2 3" key="1">
    <citation type="journal article" date="2009" name="Proc. Natl. Acad. Sci. U.S.A.">
        <title>Characterizing a model human gut microbiota composed of members of its two dominant bacterial phyla.</title>
        <authorList>
            <person name="Mahowald M.A."/>
            <person name="Rey F.E."/>
            <person name="Seedorf H."/>
            <person name="Turnbaugh P.J."/>
            <person name="Fulton R.S."/>
            <person name="Wollam A."/>
            <person name="Shah N."/>
            <person name="Wang C."/>
            <person name="Magrini V."/>
            <person name="Wilson R.K."/>
            <person name="Cantarel B.L."/>
            <person name="Coutinho P.M."/>
            <person name="Henrissat B."/>
            <person name="Crock L.W."/>
            <person name="Russell A."/>
            <person name="Verberkmoes N.C."/>
            <person name="Hettich R.L."/>
            <person name="Gordon J.I."/>
        </authorList>
    </citation>
    <scope>NUCLEOTIDE SEQUENCE [LARGE SCALE GENOMIC DNA]</scope>
    <source>
        <strain evidence="3">ATCC 27750 / DSM 3376 / VPI C15-48 / C15-B4</strain>
        <plasmid evidence="2">unnamed</plasmid>
    </source>
</reference>
<dbReference type="GO" id="GO:0016887">
    <property type="term" value="F:ATP hydrolysis activity"/>
    <property type="evidence" value="ECO:0007669"/>
    <property type="project" value="InterPro"/>
</dbReference>
<dbReference type="eggNOG" id="COG1106">
    <property type="taxonomic scope" value="Bacteria"/>
</dbReference>
<sequence length="477" mass="54404">MIIYACKEDRIMASRIVRIESITIDNFKNVTHGTLDFENKRKDYKASVLGLYGQNGSGKTALIDAIHLLKLALCGKAVPKKYADYINVDTEYATLEYKFVVRYPEIVYNVWYQFSIRKVIDESAAGNAETTNEIATKVEIFDEVFAFSYKSKNDKMRKAPLIDTRTDKLFTPKAKMQELVGNDKEKYMDLLVTKRLTKATSRSFIFSRELINQYRRNCRNELYMKLIESLYMFGHRELFVIDTESIGLISLNTLPLVFKYRNETSEAVGGVLLSLNGPALIPEDTYGIVENVIKNMNIVLEQLVPGLRIGVVDLGSTMTKDGKIAKQIQLISLKNNKQIPFCYESEGIKKIVSNLQLLIVVYNNPSVTVAIDELDSGVFEYLLGEMLNIISEKGKGQLIFTSHNLRPLETIDKGFIAFTTTNQKNRYIRLTNVKGTNNLRDFYYRDIVLGEQSEQVYNPTNNFEIALAFREAGEIEI</sequence>
<gene>
    <name evidence="2" type="ordered locus">EUBELI_20456</name>
</gene>
<evidence type="ECO:0000313" key="3">
    <source>
        <dbReference type="Proteomes" id="UP000001476"/>
    </source>
</evidence>
<dbReference type="HOGENOM" id="CLU_608016_0_0_9"/>
<evidence type="ECO:0000259" key="1">
    <source>
        <dbReference type="Pfam" id="PF13476"/>
    </source>
</evidence>
<dbReference type="Gene3D" id="3.40.50.300">
    <property type="entry name" value="P-loop containing nucleotide triphosphate hydrolases"/>
    <property type="match status" value="1"/>
</dbReference>
<keyword evidence="3" id="KW-1185">Reference proteome</keyword>
<organism evidence="2 3">
    <name type="scientific">Lachnospira eligens (strain ATCC 27750 / DSM 3376 / VPI C15-48 / C15-B4)</name>
    <name type="common">Eubacterium eligens</name>
    <dbReference type="NCBI Taxonomy" id="515620"/>
    <lineage>
        <taxon>Bacteria</taxon>
        <taxon>Bacillati</taxon>
        <taxon>Bacillota</taxon>
        <taxon>Clostridia</taxon>
        <taxon>Lachnospirales</taxon>
        <taxon>Lachnospiraceae</taxon>
        <taxon>Lachnospira</taxon>
    </lineage>
</organism>
<feature type="domain" description="Rad50/SbcC-type AAA" evidence="1">
    <location>
        <begin position="21"/>
        <end position="97"/>
    </location>
</feature>
<dbReference type="KEGG" id="eel:EUBELI_20456"/>
<geneLocation type="plasmid" evidence="3">
    <name>pEubeli2</name>
</geneLocation>
<proteinExistence type="predicted"/>
<evidence type="ECO:0000313" key="2">
    <source>
        <dbReference type="EMBL" id="ACR73601.1"/>
    </source>
</evidence>
<dbReference type="PANTHER" id="PTHR40396">
    <property type="entry name" value="ATPASE-LIKE PROTEIN"/>
    <property type="match status" value="1"/>
</dbReference>
<protein>
    <recommendedName>
        <fullName evidence="1">Rad50/SbcC-type AAA domain-containing protein</fullName>
    </recommendedName>
</protein>
<dbReference type="Proteomes" id="UP000001476">
    <property type="component" value="Plasmid pEubeli2"/>
</dbReference>
<dbReference type="InterPro" id="IPR038729">
    <property type="entry name" value="Rad50/SbcC_AAA"/>
</dbReference>
<dbReference type="AlphaFoldDB" id="C4Z6K9"/>
<dbReference type="InterPro" id="IPR027417">
    <property type="entry name" value="P-loop_NTPase"/>
</dbReference>
<accession>C4Z6K9</accession>
<dbReference type="SUPFAM" id="SSF52540">
    <property type="entry name" value="P-loop containing nucleoside triphosphate hydrolases"/>
    <property type="match status" value="1"/>
</dbReference>
<dbReference type="PANTHER" id="PTHR40396:SF1">
    <property type="entry name" value="ATPASE AAA-TYPE CORE DOMAIN-CONTAINING PROTEIN"/>
    <property type="match status" value="1"/>
</dbReference>
<keyword evidence="2" id="KW-0614">Plasmid</keyword>
<dbReference type="GO" id="GO:0006302">
    <property type="term" value="P:double-strand break repair"/>
    <property type="evidence" value="ECO:0007669"/>
    <property type="project" value="InterPro"/>
</dbReference>